<evidence type="ECO:0000256" key="3">
    <source>
        <dbReference type="ARBA" id="ARBA00022553"/>
    </source>
</evidence>
<dbReference type="InterPro" id="IPR003594">
    <property type="entry name" value="HATPase_dom"/>
</dbReference>
<dbReference type="InterPro" id="IPR036890">
    <property type="entry name" value="HATPase_C_sf"/>
</dbReference>
<evidence type="ECO:0000256" key="9">
    <source>
        <dbReference type="SAM" id="Coils"/>
    </source>
</evidence>
<dbReference type="InterPro" id="IPR005467">
    <property type="entry name" value="His_kinase_dom"/>
</dbReference>
<sequence length="763" mass="87023" precursor="true">MGTRNRAILIILLVILSLSATFITISLYEYKQNYQEKITHHQEAISYLVESEFQKLTRSYVSRLDGFIKSNTRIIEAFESRNRDRTIELLSRRFSTFTKENPDFSDIRLFLPDGRLFLSMEETNNYGTDMSAYSFIETLKSTSAPLYGFTISNNKLFFQTAKAIIINGKKIGMLEFRIQTNTMNSTISKVLNAEYGLSIAEPNYPTSKVTVIDQSSPLYQKIPDNFDYNKKIQNIIIGESEYIIHTQGLYDFRGEKIGYYLTSNDITNIKKRFHRFFIYTLIITAIVIILSSWVLYIGFGTILKKIELMNIELESKIADRTKELEEAKNNALEQNKVISSLYKRFKSMFQDHRSIMFLISPESGRIVDANIAAVNFLQMDKKDILKLKIADISLLAPERVAELMSKSAKEGLENYISKFRFNEDIVDLEIQASPIDIDGHKLLFTICHDVTEKVLMEQKLKELNKNLEMMVQKETDKRRSQEFLLIQQSKMSSVGELLSAIIHQWRQPITAISYLMQDLADAAQQESSSKEYITSISQDALVQINYMNQTVDDFRKFLMPSKTQEKFNAAEEIVAVLKMLNKQLEKEEIKLNLTIVNASAEVQSLKLNELCIIDCFTISISCFNSFGYPNEFKQVLMNLINNARDAIIDKQKEAALKGSINIVISCMQQTIEISISDNAGGIPANIMDRIFEPYFTTKSTKGTGIGLYMAKSIIENHMNGTVKAENSGKGALFTINLKKSCGKGPRPDQTQKHSGQETLNLPD</sequence>
<evidence type="ECO:0000256" key="4">
    <source>
        <dbReference type="ARBA" id="ARBA00022679"/>
    </source>
</evidence>
<keyword evidence="6 13" id="KW-0418">Kinase</keyword>
<dbReference type="eggNOG" id="COG4191">
    <property type="taxonomic scope" value="Bacteria"/>
</dbReference>
<dbReference type="Gene3D" id="1.10.287.130">
    <property type="match status" value="1"/>
</dbReference>
<dbReference type="CDD" id="cd00082">
    <property type="entry name" value="HisKA"/>
    <property type="match status" value="1"/>
</dbReference>
<feature type="domain" description="Histidine kinase" evidence="12">
    <location>
        <begin position="500"/>
        <end position="741"/>
    </location>
</feature>
<dbReference type="NCBIfam" id="TIGR00229">
    <property type="entry name" value="sensory_box"/>
    <property type="match status" value="1"/>
</dbReference>
<evidence type="ECO:0000256" key="11">
    <source>
        <dbReference type="SAM" id="Phobius"/>
    </source>
</evidence>
<dbReference type="RefSeq" id="WP_013010456.1">
    <property type="nucleotide sequence ID" value="NC_013943.1"/>
</dbReference>
<keyword evidence="11" id="KW-0472">Membrane</keyword>
<dbReference type="KEGG" id="dap:Dacet_1162"/>
<evidence type="ECO:0000256" key="1">
    <source>
        <dbReference type="ARBA" id="ARBA00000085"/>
    </source>
</evidence>
<dbReference type="InterPro" id="IPR000014">
    <property type="entry name" value="PAS"/>
</dbReference>
<accession>D4H7D5</accession>
<dbReference type="SUPFAM" id="SSF55874">
    <property type="entry name" value="ATPase domain of HSP90 chaperone/DNA topoisomerase II/histidine kinase"/>
    <property type="match status" value="1"/>
</dbReference>
<evidence type="ECO:0000313" key="13">
    <source>
        <dbReference type="EMBL" id="ADD67934.1"/>
    </source>
</evidence>
<dbReference type="PaxDb" id="522772-Dacet_1162"/>
<keyword evidence="11" id="KW-1133">Transmembrane helix</keyword>
<dbReference type="SMART" id="SM00387">
    <property type="entry name" value="HATPase_c"/>
    <property type="match status" value="1"/>
</dbReference>
<keyword evidence="4" id="KW-0808">Transferase</keyword>
<dbReference type="AlphaFoldDB" id="D4H7D5"/>
<dbReference type="InterPro" id="IPR035965">
    <property type="entry name" value="PAS-like_dom_sf"/>
</dbReference>
<name>D4H7D5_DENA2</name>
<protein>
    <recommendedName>
        <fullName evidence="2">histidine kinase</fullName>
        <ecNumber evidence="2">2.7.13.3</ecNumber>
    </recommendedName>
</protein>
<keyword evidence="11" id="KW-0812">Transmembrane</keyword>
<dbReference type="InterPro" id="IPR003661">
    <property type="entry name" value="HisK_dim/P_dom"/>
</dbReference>
<evidence type="ECO:0000256" key="10">
    <source>
        <dbReference type="SAM" id="MobiDB-lite"/>
    </source>
</evidence>
<organism evidence="13 14">
    <name type="scientific">Denitrovibrio acetiphilus (strain DSM 12809 / NBRC 114555 / N2460)</name>
    <dbReference type="NCBI Taxonomy" id="522772"/>
    <lineage>
        <taxon>Bacteria</taxon>
        <taxon>Pseudomonadati</taxon>
        <taxon>Deferribacterota</taxon>
        <taxon>Deferribacteres</taxon>
        <taxon>Deferribacterales</taxon>
        <taxon>Geovibrionaceae</taxon>
        <taxon>Denitrovibrio</taxon>
    </lineage>
</organism>
<comment type="catalytic activity">
    <reaction evidence="1">
        <text>ATP + protein L-histidine = ADP + protein N-phospho-L-histidine.</text>
        <dbReference type="EC" id="2.7.13.3"/>
    </reaction>
</comment>
<dbReference type="EMBL" id="CP001968">
    <property type="protein sequence ID" value="ADD67934.1"/>
    <property type="molecule type" value="Genomic_DNA"/>
</dbReference>
<dbReference type="PANTHER" id="PTHR43065:SF46">
    <property type="entry name" value="C4-DICARBOXYLATE TRANSPORT SENSOR PROTEIN DCTB"/>
    <property type="match status" value="1"/>
</dbReference>
<dbReference type="GO" id="GO:0000155">
    <property type="term" value="F:phosphorelay sensor kinase activity"/>
    <property type="evidence" value="ECO:0007669"/>
    <property type="project" value="InterPro"/>
</dbReference>
<dbReference type="Pfam" id="PF02518">
    <property type="entry name" value="HATPase_c"/>
    <property type="match status" value="1"/>
</dbReference>
<dbReference type="InterPro" id="IPR029150">
    <property type="entry name" value="dCache_3"/>
</dbReference>
<dbReference type="PRINTS" id="PR00344">
    <property type="entry name" value="BCTRLSENSOR"/>
</dbReference>
<keyword evidence="8" id="KW-0902">Two-component regulatory system</keyword>
<keyword evidence="9" id="KW-0175">Coiled coil</keyword>
<dbReference type="Gene3D" id="3.30.565.10">
    <property type="entry name" value="Histidine kinase-like ATPase, C-terminal domain"/>
    <property type="match status" value="1"/>
</dbReference>
<dbReference type="Pfam" id="PF13426">
    <property type="entry name" value="PAS_9"/>
    <property type="match status" value="1"/>
</dbReference>
<gene>
    <name evidence="13" type="ordered locus">Dacet_1162</name>
</gene>
<keyword evidence="7" id="KW-0067">ATP-binding</keyword>
<dbReference type="HOGENOM" id="CLU_370352_0_0_0"/>
<dbReference type="PANTHER" id="PTHR43065">
    <property type="entry name" value="SENSOR HISTIDINE KINASE"/>
    <property type="match status" value="1"/>
</dbReference>
<dbReference type="OrthoDB" id="9815750at2"/>
<dbReference type="InterPro" id="IPR004358">
    <property type="entry name" value="Sig_transdc_His_kin-like_C"/>
</dbReference>
<dbReference type="CDD" id="cd00075">
    <property type="entry name" value="HATPase"/>
    <property type="match status" value="1"/>
</dbReference>
<dbReference type="InterPro" id="IPR036097">
    <property type="entry name" value="HisK_dim/P_sf"/>
</dbReference>
<dbReference type="STRING" id="522772.Dacet_1162"/>
<keyword evidence="5" id="KW-0547">Nucleotide-binding</keyword>
<dbReference type="Proteomes" id="UP000002012">
    <property type="component" value="Chromosome"/>
</dbReference>
<evidence type="ECO:0000256" key="5">
    <source>
        <dbReference type="ARBA" id="ARBA00022741"/>
    </source>
</evidence>
<dbReference type="Pfam" id="PF14827">
    <property type="entry name" value="dCache_3"/>
    <property type="match status" value="1"/>
</dbReference>
<proteinExistence type="predicted"/>
<dbReference type="PROSITE" id="PS50109">
    <property type="entry name" value="HIS_KIN"/>
    <property type="match status" value="1"/>
</dbReference>
<dbReference type="Gene3D" id="3.30.450.20">
    <property type="entry name" value="PAS domain"/>
    <property type="match status" value="1"/>
</dbReference>
<keyword evidence="3" id="KW-0597">Phosphoprotein</keyword>
<evidence type="ECO:0000256" key="2">
    <source>
        <dbReference type="ARBA" id="ARBA00012438"/>
    </source>
</evidence>
<evidence type="ECO:0000256" key="8">
    <source>
        <dbReference type="ARBA" id="ARBA00023012"/>
    </source>
</evidence>
<feature type="transmembrane region" description="Helical" evidence="11">
    <location>
        <begin position="6"/>
        <end position="28"/>
    </location>
</feature>
<feature type="region of interest" description="Disordered" evidence="10">
    <location>
        <begin position="742"/>
        <end position="763"/>
    </location>
</feature>
<dbReference type="GO" id="GO:0005524">
    <property type="term" value="F:ATP binding"/>
    <property type="evidence" value="ECO:0007669"/>
    <property type="project" value="UniProtKB-KW"/>
</dbReference>
<dbReference type="EC" id="2.7.13.3" evidence="2"/>
<evidence type="ECO:0000256" key="6">
    <source>
        <dbReference type="ARBA" id="ARBA00022777"/>
    </source>
</evidence>
<reference evidence="13 14" key="1">
    <citation type="journal article" date="2010" name="Stand. Genomic Sci.">
        <title>Complete genome sequence of Denitrovibrio acetiphilus type strain (N2460).</title>
        <authorList>
            <person name="Kiss H."/>
            <person name="Lang E."/>
            <person name="Lapidus A."/>
            <person name="Copeland A."/>
            <person name="Nolan M."/>
            <person name="Glavina Del Rio T."/>
            <person name="Chen F."/>
            <person name="Lucas S."/>
            <person name="Tice H."/>
            <person name="Cheng J.F."/>
            <person name="Han C."/>
            <person name="Goodwin L."/>
            <person name="Pitluck S."/>
            <person name="Liolios K."/>
            <person name="Pati A."/>
            <person name="Ivanova N."/>
            <person name="Mavromatis K."/>
            <person name="Chen A."/>
            <person name="Palaniappan K."/>
            <person name="Land M."/>
            <person name="Hauser L."/>
            <person name="Chang Y.J."/>
            <person name="Jeffries C.D."/>
            <person name="Detter J.C."/>
            <person name="Brettin T."/>
            <person name="Spring S."/>
            <person name="Rohde M."/>
            <person name="Goker M."/>
            <person name="Woyke T."/>
            <person name="Bristow J."/>
            <person name="Eisen J.A."/>
            <person name="Markowitz V."/>
            <person name="Hugenholtz P."/>
            <person name="Kyrpides N.C."/>
            <person name="Klenk H.P."/>
        </authorList>
    </citation>
    <scope>NUCLEOTIDE SEQUENCE [LARGE SCALE GENOMIC DNA]</scope>
    <source>
        <strain evidence="14">DSM 12809 / NBRC 114555 / N2460</strain>
    </source>
</reference>
<evidence type="ECO:0000313" key="14">
    <source>
        <dbReference type="Proteomes" id="UP000002012"/>
    </source>
</evidence>
<evidence type="ECO:0000256" key="7">
    <source>
        <dbReference type="ARBA" id="ARBA00022840"/>
    </source>
</evidence>
<evidence type="ECO:0000259" key="12">
    <source>
        <dbReference type="PROSITE" id="PS50109"/>
    </source>
</evidence>
<keyword evidence="14" id="KW-1185">Reference proteome</keyword>
<feature type="transmembrane region" description="Helical" evidence="11">
    <location>
        <begin position="276"/>
        <end position="299"/>
    </location>
</feature>
<feature type="compositionally biased region" description="Basic and acidic residues" evidence="10">
    <location>
        <begin position="745"/>
        <end position="755"/>
    </location>
</feature>
<feature type="coiled-coil region" evidence="9">
    <location>
        <begin position="567"/>
        <end position="601"/>
    </location>
</feature>
<dbReference type="InParanoid" id="D4H7D5"/>
<dbReference type="SUPFAM" id="SSF47384">
    <property type="entry name" value="Homodimeric domain of signal transducing histidine kinase"/>
    <property type="match status" value="1"/>
</dbReference>
<dbReference type="SUPFAM" id="SSF55785">
    <property type="entry name" value="PYP-like sensor domain (PAS domain)"/>
    <property type="match status" value="1"/>
</dbReference>